<feature type="region of interest" description="Disordered" evidence="1">
    <location>
        <begin position="41"/>
        <end position="62"/>
    </location>
</feature>
<evidence type="ECO:0000313" key="3">
    <source>
        <dbReference type="Proteomes" id="UP000688137"/>
    </source>
</evidence>
<dbReference type="EMBL" id="CAJJDM010000063">
    <property type="protein sequence ID" value="CAD8079421.1"/>
    <property type="molecule type" value="Genomic_DNA"/>
</dbReference>
<evidence type="ECO:0000256" key="1">
    <source>
        <dbReference type="SAM" id="MobiDB-lite"/>
    </source>
</evidence>
<reference evidence="2" key="1">
    <citation type="submission" date="2021-01" db="EMBL/GenBank/DDBJ databases">
        <authorList>
            <consortium name="Genoscope - CEA"/>
            <person name="William W."/>
        </authorList>
    </citation>
    <scope>NUCLEOTIDE SEQUENCE</scope>
</reference>
<dbReference type="Proteomes" id="UP000688137">
    <property type="component" value="Unassembled WGS sequence"/>
</dbReference>
<dbReference type="AlphaFoldDB" id="A0A8S1MLZ3"/>
<keyword evidence="3" id="KW-1185">Reference proteome</keyword>
<evidence type="ECO:0000313" key="2">
    <source>
        <dbReference type="EMBL" id="CAD8079421.1"/>
    </source>
</evidence>
<proteinExistence type="predicted"/>
<protein>
    <submittedName>
        <fullName evidence="2">Uncharacterized protein</fullName>
    </submittedName>
</protein>
<gene>
    <name evidence="2" type="ORF">PPRIM_AZ9-3.1.T0620016</name>
</gene>
<accession>A0A8S1MLZ3</accession>
<dbReference type="OMA" id="HFWIINS"/>
<organism evidence="2 3">
    <name type="scientific">Paramecium primaurelia</name>
    <dbReference type="NCBI Taxonomy" id="5886"/>
    <lineage>
        <taxon>Eukaryota</taxon>
        <taxon>Sar</taxon>
        <taxon>Alveolata</taxon>
        <taxon>Ciliophora</taxon>
        <taxon>Intramacronucleata</taxon>
        <taxon>Oligohymenophorea</taxon>
        <taxon>Peniculida</taxon>
        <taxon>Parameciidae</taxon>
        <taxon>Paramecium</taxon>
    </lineage>
</organism>
<name>A0A8S1MLZ3_PARPR</name>
<sequence>MRKRLGALHADSLEEYIQLAKMSWQQELIYYGTQQEIAGQQRGFDNSEKDTNTSSIEEEQEKKEQSNINVLVIDNLDKIDQVFKYCGTFRKPKKNYYLEYCSKLELSDSKETHFHFWIINSSSVKYQELIDVYYRTADCYVYLNKKSKEHQFLRFLEKVKLVNKNKNKKIFKIGNCRRISSIQNLQTINENQIVKLRNLQEGLKKVREQYF</sequence>
<comment type="caution">
    <text evidence="2">The sequence shown here is derived from an EMBL/GenBank/DDBJ whole genome shotgun (WGS) entry which is preliminary data.</text>
</comment>